<sequence>MQMATMKIDNPDLFGFANMQEIEQQREKNELKRIETMKLVRCDWFIAVTSTGELFKYSEKVPAKYKAFKGIKLFKCWNEATADLVLNAVKGAIKRDHYEVPDVKKSKKLAVDSWVRNIDLKFLHLPVGQLTNLYREHQERLRLKREKARLKENENTYDVEPH</sequence>
<dbReference type="Proteomes" id="UP000189376">
    <property type="component" value="Unassembled WGS sequence"/>
</dbReference>
<evidence type="ECO:0000313" key="1">
    <source>
        <dbReference type="EMBL" id="ONN54634.1"/>
    </source>
</evidence>
<evidence type="ECO:0000313" key="2">
    <source>
        <dbReference type="Proteomes" id="UP000189376"/>
    </source>
</evidence>
<keyword evidence="2" id="KW-1185">Reference proteome</keyword>
<protein>
    <submittedName>
        <fullName evidence="1">Uncharacterized protein</fullName>
    </submittedName>
</protein>
<gene>
    <name evidence="1" type="ORF">AC058_08975</name>
</gene>
<proteinExistence type="predicted"/>
<dbReference type="EMBL" id="LFZS01000005">
    <property type="protein sequence ID" value="ONN54634.1"/>
    <property type="molecule type" value="Genomic_DNA"/>
</dbReference>
<organism evidence="1 2">
    <name type="scientific">Acinetobacter genomosp. 33YU</name>
    <dbReference type="NCBI Taxonomy" id="1675530"/>
    <lineage>
        <taxon>Bacteria</taxon>
        <taxon>Pseudomonadati</taxon>
        <taxon>Pseudomonadota</taxon>
        <taxon>Gammaproteobacteria</taxon>
        <taxon>Moraxellales</taxon>
        <taxon>Moraxellaceae</taxon>
        <taxon>Acinetobacter</taxon>
    </lineage>
</organism>
<dbReference type="AlphaFoldDB" id="A0A1V2UXE8"/>
<name>A0A1V2UXE8_9GAMM</name>
<reference evidence="1 2" key="1">
    <citation type="submission" date="2015-07" db="EMBL/GenBank/DDBJ databases">
        <title>Acinetobacter yuneri, a novel member of Acinetobacter calcoaceticus-Acinetobacter baumannii complex isolated from clinical specimen.</title>
        <authorList>
            <person name="Yu Y."/>
        </authorList>
    </citation>
    <scope>NUCLEOTIDE SEQUENCE [LARGE SCALE GENOMIC DNA]</scope>
    <source>
        <strain evidence="1 2">A362</strain>
    </source>
</reference>
<accession>A0A1V2UXE8</accession>
<comment type="caution">
    <text evidence="1">The sequence shown here is derived from an EMBL/GenBank/DDBJ whole genome shotgun (WGS) entry which is preliminary data.</text>
</comment>